<evidence type="ECO:0000313" key="4">
    <source>
        <dbReference type="EMBL" id="CAE6466126.1"/>
    </source>
</evidence>
<feature type="compositionally biased region" description="Polar residues" evidence="2">
    <location>
        <begin position="66"/>
        <end position="76"/>
    </location>
</feature>
<proteinExistence type="predicted"/>
<organism evidence="4 5">
    <name type="scientific">Rhizoctonia solani</name>
    <dbReference type="NCBI Taxonomy" id="456999"/>
    <lineage>
        <taxon>Eukaryota</taxon>
        <taxon>Fungi</taxon>
        <taxon>Dikarya</taxon>
        <taxon>Basidiomycota</taxon>
        <taxon>Agaricomycotina</taxon>
        <taxon>Agaricomycetes</taxon>
        <taxon>Cantharellales</taxon>
        <taxon>Ceratobasidiaceae</taxon>
        <taxon>Rhizoctonia</taxon>
    </lineage>
</organism>
<gene>
    <name evidence="4" type="ORF">RDB_LOCUS165030</name>
</gene>
<name>A0A8H3BT27_9AGAM</name>
<evidence type="ECO:0000313" key="5">
    <source>
        <dbReference type="Proteomes" id="UP000663841"/>
    </source>
</evidence>
<protein>
    <recommendedName>
        <fullName evidence="3">Nephrocystin 3-like N-terminal domain-containing protein</fullName>
    </recommendedName>
</protein>
<keyword evidence="1" id="KW-0677">Repeat</keyword>
<dbReference type="Pfam" id="PF24883">
    <property type="entry name" value="NPHP3_N"/>
    <property type="match status" value="1"/>
</dbReference>
<dbReference type="AlphaFoldDB" id="A0A8H3BT27"/>
<dbReference type="Gene3D" id="3.40.50.300">
    <property type="entry name" value="P-loop containing nucleotide triphosphate hydrolases"/>
    <property type="match status" value="1"/>
</dbReference>
<dbReference type="Proteomes" id="UP000663841">
    <property type="component" value="Unassembled WGS sequence"/>
</dbReference>
<dbReference type="EMBL" id="CAJMWW010000317">
    <property type="protein sequence ID" value="CAE6466126.1"/>
    <property type="molecule type" value="Genomic_DNA"/>
</dbReference>
<reference evidence="4" key="1">
    <citation type="submission" date="2021-01" db="EMBL/GenBank/DDBJ databases">
        <authorList>
            <person name="Kaushik A."/>
        </authorList>
    </citation>
    <scope>NUCLEOTIDE SEQUENCE</scope>
    <source>
        <strain evidence="4">AG3-T5</strain>
    </source>
</reference>
<dbReference type="InterPro" id="IPR056884">
    <property type="entry name" value="NPHP3-like_N"/>
</dbReference>
<feature type="compositionally biased region" description="Polar residues" evidence="2">
    <location>
        <begin position="130"/>
        <end position="153"/>
    </location>
</feature>
<feature type="region of interest" description="Disordered" evidence="2">
    <location>
        <begin position="125"/>
        <end position="169"/>
    </location>
</feature>
<accession>A0A8H3BT27</accession>
<evidence type="ECO:0000256" key="2">
    <source>
        <dbReference type="SAM" id="MobiDB-lite"/>
    </source>
</evidence>
<feature type="region of interest" description="Disordered" evidence="2">
    <location>
        <begin position="1"/>
        <end position="38"/>
    </location>
</feature>
<evidence type="ECO:0000256" key="1">
    <source>
        <dbReference type="ARBA" id="ARBA00022737"/>
    </source>
</evidence>
<sequence>MKKIREINSRFKAKTKQVLGGDKQPTRPSTPIPPSYPLGVASPALEQTLSHSSRELAGPLIPFSPSVPTANQEHTGLATEQVSSHASLVQAGALAASLLGAPVLPPDNSHSQVAELTAPILLSPEPLHTQAPTQPSTQPANSEETVAPNTATISPVSSPAPVRSPGSSGLGASSWIRSEGWANLKGCLDTLNQVTAVSGLGPLKTIIEGLADCIGIYEDAAHGRQAYIEVRAELDDILHELHQYLVLSPTVVANVSDVCGLIQKEIDYVKTQQARPKVRRLAEAEQDENNVLACYSRMGSYLQTLTRKLGVSTLAMVEQNAMDNRLRDLAPARSACYDSGNDLKVKRGPCTKDTRINVLDEMWRWTSSRGSGNIYWMSGMAGTGKTTIAYSLCERLDTGPSRRLGASFFCSRSLPECGKVGKIIPSIAFQLAQRCQPFQYALCEAMKRNPDAPNKTPGVQFQALLVEPLSDPKVRMALPAGTMVVIDALDECEDKTSTRQILDVLLTSSEGLPIKFIVCSRPEAAIRSRMEKNDRRLVLHELDKKEVQSDIKTYLREGLARISPLESDIEKLAERADVLFIYAATVIRYVGYDDFGWNPQARLNAVLDMSEEQDAAQTEEIDQLYGGILEAGISDRRLRPTERNDIKLILHTV</sequence>
<comment type="caution">
    <text evidence="4">The sequence shown here is derived from an EMBL/GenBank/DDBJ whole genome shotgun (WGS) entry which is preliminary data.</text>
</comment>
<feature type="compositionally biased region" description="Low complexity" evidence="2">
    <location>
        <begin position="154"/>
        <end position="167"/>
    </location>
</feature>
<evidence type="ECO:0000259" key="3">
    <source>
        <dbReference type="Pfam" id="PF24883"/>
    </source>
</evidence>
<dbReference type="SUPFAM" id="SSF52540">
    <property type="entry name" value="P-loop containing nucleoside triphosphate hydrolases"/>
    <property type="match status" value="1"/>
</dbReference>
<feature type="region of interest" description="Disordered" evidence="2">
    <location>
        <begin position="56"/>
        <end position="76"/>
    </location>
</feature>
<dbReference type="PANTHER" id="PTHR10039">
    <property type="entry name" value="AMELOGENIN"/>
    <property type="match status" value="1"/>
</dbReference>
<feature type="domain" description="Nephrocystin 3-like N-terminal" evidence="3">
    <location>
        <begin position="360"/>
        <end position="521"/>
    </location>
</feature>
<dbReference type="InterPro" id="IPR027417">
    <property type="entry name" value="P-loop_NTPase"/>
</dbReference>
<feature type="non-terminal residue" evidence="4">
    <location>
        <position position="1"/>
    </location>
</feature>